<keyword evidence="16 23" id="KW-1133">Transmembrane helix</keyword>
<keyword evidence="9" id="KW-0597">Phosphoprotein</keyword>
<gene>
    <name evidence="26" type="ORF">DSYM_27930</name>
</gene>
<dbReference type="InterPro" id="IPR036890">
    <property type="entry name" value="HATPase_C_sf"/>
</dbReference>
<dbReference type="GO" id="GO:0005524">
    <property type="term" value="F:ATP binding"/>
    <property type="evidence" value="ECO:0007669"/>
    <property type="project" value="UniProtKB-UniRule"/>
</dbReference>
<dbReference type="CDD" id="cd06225">
    <property type="entry name" value="HAMP"/>
    <property type="match status" value="1"/>
</dbReference>
<evidence type="ECO:0000256" key="15">
    <source>
        <dbReference type="ARBA" id="ARBA00022840"/>
    </source>
</evidence>
<feature type="transmembrane region" description="Helical" evidence="23">
    <location>
        <begin position="178"/>
        <end position="202"/>
    </location>
</feature>
<evidence type="ECO:0000256" key="19">
    <source>
        <dbReference type="ARBA" id="ARBA00023014"/>
    </source>
</evidence>
<evidence type="ECO:0000256" key="9">
    <source>
        <dbReference type="ARBA" id="ARBA00022553"/>
    </source>
</evidence>
<dbReference type="InterPro" id="IPR003594">
    <property type="entry name" value="HATPase_dom"/>
</dbReference>
<dbReference type="GO" id="GO:0005886">
    <property type="term" value="C:plasma membrane"/>
    <property type="evidence" value="ECO:0007669"/>
    <property type="project" value="UniProtKB-SubCell"/>
</dbReference>
<evidence type="ECO:0000256" key="5">
    <source>
        <dbReference type="ARBA" id="ARBA00022475"/>
    </source>
</evidence>
<dbReference type="InterPro" id="IPR016380">
    <property type="entry name" value="Sig_transdc_His_kin_NarX/NarQ"/>
</dbReference>
<keyword evidence="7" id="KW-0963">Cytoplasm</keyword>
<dbReference type="SUPFAM" id="SSF55781">
    <property type="entry name" value="GAF domain-like"/>
    <property type="match status" value="1"/>
</dbReference>
<protein>
    <recommendedName>
        <fullName evidence="22">Sensor protein</fullName>
        <ecNumber evidence="22">2.7.13.3</ecNumber>
    </recommendedName>
</protein>
<evidence type="ECO:0000259" key="24">
    <source>
        <dbReference type="PROSITE" id="PS50109"/>
    </source>
</evidence>
<dbReference type="PIRSF" id="PIRSF003167">
    <property type="entry name" value="STHK_NarX/NarQ"/>
    <property type="match status" value="1"/>
</dbReference>
<keyword evidence="19" id="KW-0411">Iron-sulfur</keyword>
<keyword evidence="13 22" id="KW-0547">Nucleotide-binding</keyword>
<evidence type="ECO:0000256" key="17">
    <source>
        <dbReference type="ARBA" id="ARBA00023004"/>
    </source>
</evidence>
<dbReference type="GO" id="GO:0005737">
    <property type="term" value="C:cytoplasm"/>
    <property type="evidence" value="ECO:0007669"/>
    <property type="project" value="UniProtKB-SubCell"/>
</dbReference>
<dbReference type="Pfam" id="PF13675">
    <property type="entry name" value="PilJ"/>
    <property type="match status" value="1"/>
</dbReference>
<evidence type="ECO:0000256" key="20">
    <source>
        <dbReference type="ARBA" id="ARBA00023136"/>
    </source>
</evidence>
<dbReference type="SMART" id="SM00387">
    <property type="entry name" value="HATPase_c"/>
    <property type="match status" value="1"/>
</dbReference>
<evidence type="ECO:0000313" key="27">
    <source>
        <dbReference type="Proteomes" id="UP000662914"/>
    </source>
</evidence>
<dbReference type="EC" id="2.7.13.3" evidence="22"/>
<evidence type="ECO:0000256" key="18">
    <source>
        <dbReference type="ARBA" id="ARBA00023012"/>
    </source>
</evidence>
<dbReference type="PROSITE" id="PS50109">
    <property type="entry name" value="HIS_KIN"/>
    <property type="match status" value="1"/>
</dbReference>
<evidence type="ECO:0000256" key="8">
    <source>
        <dbReference type="ARBA" id="ARBA00022519"/>
    </source>
</evidence>
<proteinExistence type="predicted"/>
<evidence type="ECO:0000256" key="2">
    <source>
        <dbReference type="ARBA" id="ARBA00001966"/>
    </source>
</evidence>
<evidence type="ECO:0000256" key="11">
    <source>
        <dbReference type="ARBA" id="ARBA00022692"/>
    </source>
</evidence>
<keyword evidence="14 22" id="KW-0418">Kinase</keyword>
<dbReference type="GO" id="GO:0051539">
    <property type="term" value="F:4 iron, 4 sulfur cluster binding"/>
    <property type="evidence" value="ECO:0007669"/>
    <property type="project" value="UniProtKB-KW"/>
</dbReference>
<keyword evidence="20 22" id="KW-0472">Membrane</keyword>
<keyword evidence="15 22" id="KW-0067">ATP-binding</keyword>
<dbReference type="Pfam" id="PF13185">
    <property type="entry name" value="GAF_2"/>
    <property type="match status" value="1"/>
</dbReference>
<dbReference type="KEGG" id="ddz:DSYM_27930"/>
<comment type="cofactor">
    <cofactor evidence="2">
        <name>[4Fe-4S] cluster</name>
        <dbReference type="ChEBI" id="CHEBI:49883"/>
    </cofactor>
</comment>
<feature type="domain" description="Histidine kinase" evidence="24">
    <location>
        <begin position="453"/>
        <end position="644"/>
    </location>
</feature>
<evidence type="ECO:0000256" key="14">
    <source>
        <dbReference type="ARBA" id="ARBA00022777"/>
    </source>
</evidence>
<dbReference type="Gene3D" id="1.20.120.960">
    <property type="entry name" value="Histidine kinase NarX, sensor domain"/>
    <property type="match status" value="1"/>
</dbReference>
<evidence type="ECO:0000256" key="12">
    <source>
        <dbReference type="ARBA" id="ARBA00022723"/>
    </source>
</evidence>
<dbReference type="InterPro" id="IPR003018">
    <property type="entry name" value="GAF"/>
</dbReference>
<dbReference type="InterPro" id="IPR050482">
    <property type="entry name" value="Sensor_HK_TwoCompSys"/>
</dbReference>
<sequence>MKPLSRLFPRKLGAKINAILVLYFVFAASVILLTLYVARQLEGEGAAINVAGSERMLLYKLTFHMHQMLDGTRPRDEVIGETQGLVGQIEQTLRMLEVGDPERPLFLPREPRIREQVGLLKREWRDEFRPRIDKMLGTLDDGERRHLLTEFDGAVLAYAPKWNDLVLMIERSNARNTFLMFFFQNILVGFALLGTLLLIYLFKKLVIEPVELLRAGIGRMAVSDFDVRLPVLSQDEFGELAVGFNQMADNLQGLYATLEQRVVEKTRSVEERNRELALLYEIAAFLGEHATLEAVCDGVLLKLRTLLGAQSGVVRLVDTATAILEIATSHNLPEAFIAAEARLPLGTCLCGKVAVDGLPMAPDLTRSPPEMTPLQGCKQFGFAAMAAIPIRSKNQVIGVLNLFFREPRSLSRHEIRLLEAIGQHLGVAIENLRLVVREKEMAVSEERNLLAQELHDSIAQSLAFLNIQTQMLQDSVRNGQADAADEELARIREGIQESYDDVRELLVHFRIKVDHANLEEAIRSTLEKFEGQTGIGTSFGKQGEAQAPPATSLIQIMHILQEALSNVRKHAKAKAVAVEMRGGRELSISVRDDGRGFDPESVVEQGGACVGIGIMRERAHRIGARLEVASSPGHGTCVTLALPG</sequence>
<evidence type="ECO:0000256" key="16">
    <source>
        <dbReference type="ARBA" id="ARBA00022989"/>
    </source>
</evidence>
<dbReference type="SMART" id="SM00065">
    <property type="entry name" value="GAF"/>
    <property type="match status" value="1"/>
</dbReference>
<dbReference type="EMBL" id="AP021857">
    <property type="protein sequence ID" value="BBO22094.1"/>
    <property type="molecule type" value="Genomic_DNA"/>
</dbReference>
<accession>A0A809SC91</accession>
<evidence type="ECO:0000256" key="4">
    <source>
        <dbReference type="ARBA" id="ARBA00004496"/>
    </source>
</evidence>
<dbReference type="Gene3D" id="1.20.5.1930">
    <property type="match status" value="1"/>
</dbReference>
<dbReference type="Gene3D" id="3.30.565.10">
    <property type="entry name" value="Histidine kinase-like ATPase, C-terminal domain"/>
    <property type="match status" value="1"/>
</dbReference>
<keyword evidence="12" id="KW-0479">Metal-binding</keyword>
<dbReference type="AlphaFoldDB" id="A0A809SC91"/>
<dbReference type="Gene3D" id="6.10.340.10">
    <property type="match status" value="1"/>
</dbReference>
<keyword evidence="18 22" id="KW-0902">Two-component regulatory system</keyword>
<dbReference type="Gene3D" id="3.30.450.40">
    <property type="match status" value="1"/>
</dbReference>
<dbReference type="InterPro" id="IPR029016">
    <property type="entry name" value="GAF-like_dom_sf"/>
</dbReference>
<keyword evidence="6" id="KW-0004">4Fe-4S</keyword>
<evidence type="ECO:0000256" key="21">
    <source>
        <dbReference type="ARBA" id="ARBA00024827"/>
    </source>
</evidence>
<dbReference type="GO" id="GO:0046872">
    <property type="term" value="F:metal ion binding"/>
    <property type="evidence" value="ECO:0007669"/>
    <property type="project" value="UniProtKB-KW"/>
</dbReference>
<comment type="function">
    <text evidence="21">Member of the two-component regulatory system NreB/NreC involved in the control of dissimilatory nitrate/nitrite reduction in response to oxygen. NreB functions as a direct oxygen sensor histidine kinase which is autophosphorylated, in the absence of oxygen, probably at the conserved histidine residue, and transfers its phosphate group probably to a conserved aspartate residue of NreC. NreB/NreC activates the expression of the nitrate (narGHJI) and nitrite (nir) reductase operons, as well as the putative nitrate transporter gene narT.</text>
</comment>
<dbReference type="InterPro" id="IPR042295">
    <property type="entry name" value="NarX-like_N_sf"/>
</dbReference>
<dbReference type="CDD" id="cd16917">
    <property type="entry name" value="HATPase_UhpB-NarQ-NarX-like"/>
    <property type="match status" value="1"/>
</dbReference>
<dbReference type="SUPFAM" id="SSF55874">
    <property type="entry name" value="ATPase domain of HSP90 chaperone/DNA topoisomerase II/histidine kinase"/>
    <property type="match status" value="1"/>
</dbReference>
<name>A0A809SC91_9PROT</name>
<evidence type="ECO:0000256" key="6">
    <source>
        <dbReference type="ARBA" id="ARBA00022485"/>
    </source>
</evidence>
<dbReference type="GO" id="GO:0046983">
    <property type="term" value="F:protein dimerization activity"/>
    <property type="evidence" value="ECO:0007669"/>
    <property type="project" value="UniProtKB-UniRule"/>
</dbReference>
<evidence type="ECO:0000256" key="1">
    <source>
        <dbReference type="ARBA" id="ARBA00000085"/>
    </source>
</evidence>
<evidence type="ECO:0000256" key="23">
    <source>
        <dbReference type="SAM" id="Phobius"/>
    </source>
</evidence>
<dbReference type="SUPFAM" id="SSF158472">
    <property type="entry name" value="HAMP domain-like"/>
    <property type="match status" value="1"/>
</dbReference>
<dbReference type="SMART" id="SM00304">
    <property type="entry name" value="HAMP"/>
    <property type="match status" value="1"/>
</dbReference>
<keyword evidence="11 23" id="KW-0812">Transmembrane</keyword>
<keyword evidence="8 22" id="KW-0997">Cell inner membrane</keyword>
<dbReference type="PANTHER" id="PTHR24421:SF10">
    <property type="entry name" value="NITRATE_NITRITE SENSOR PROTEIN NARQ"/>
    <property type="match status" value="1"/>
</dbReference>
<keyword evidence="5 22" id="KW-1003">Cell membrane</keyword>
<comment type="catalytic activity">
    <reaction evidence="1 22">
        <text>ATP + protein L-histidine = ADP + protein N-phospho-L-histidine.</text>
        <dbReference type="EC" id="2.7.13.3"/>
    </reaction>
</comment>
<dbReference type="PANTHER" id="PTHR24421">
    <property type="entry name" value="NITRATE/NITRITE SENSOR PROTEIN NARX-RELATED"/>
    <property type="match status" value="1"/>
</dbReference>
<dbReference type="GO" id="GO:0000155">
    <property type="term" value="F:phosphorelay sensor kinase activity"/>
    <property type="evidence" value="ECO:0007669"/>
    <property type="project" value="UniProtKB-UniRule"/>
</dbReference>
<dbReference type="InterPro" id="IPR029095">
    <property type="entry name" value="NarX-like_N"/>
</dbReference>
<dbReference type="InterPro" id="IPR011712">
    <property type="entry name" value="Sig_transdc_His_kin_sub3_dim/P"/>
</dbReference>
<dbReference type="InterPro" id="IPR004358">
    <property type="entry name" value="Sig_transdc_His_kin-like_C"/>
</dbReference>
<evidence type="ECO:0000256" key="22">
    <source>
        <dbReference type="PIRNR" id="PIRNR003167"/>
    </source>
</evidence>
<feature type="domain" description="HAMP" evidence="25">
    <location>
        <begin position="204"/>
        <end position="256"/>
    </location>
</feature>
<evidence type="ECO:0000256" key="7">
    <source>
        <dbReference type="ARBA" id="ARBA00022490"/>
    </source>
</evidence>
<dbReference type="Pfam" id="PF00672">
    <property type="entry name" value="HAMP"/>
    <property type="match status" value="1"/>
</dbReference>
<feature type="transmembrane region" description="Helical" evidence="23">
    <location>
        <begin position="20"/>
        <end position="38"/>
    </location>
</feature>
<reference evidence="26" key="1">
    <citation type="journal article" name="DNA Res.">
        <title>The physiological potential of anammox bacteria as revealed by their core genome structure.</title>
        <authorList>
            <person name="Okubo T."/>
            <person name="Toyoda A."/>
            <person name="Fukuhara K."/>
            <person name="Uchiyama I."/>
            <person name="Harigaya Y."/>
            <person name="Kuroiwa M."/>
            <person name="Suzuki T."/>
            <person name="Murakami Y."/>
            <person name="Suwa Y."/>
            <person name="Takami H."/>
        </authorList>
    </citation>
    <scope>NUCLEOTIDE SEQUENCE</scope>
    <source>
        <strain evidence="26">317325-3</strain>
    </source>
</reference>
<dbReference type="InterPro" id="IPR005467">
    <property type="entry name" value="His_kinase_dom"/>
</dbReference>
<evidence type="ECO:0000256" key="10">
    <source>
        <dbReference type="ARBA" id="ARBA00022679"/>
    </source>
</evidence>
<evidence type="ECO:0000256" key="13">
    <source>
        <dbReference type="ARBA" id="ARBA00022741"/>
    </source>
</evidence>
<dbReference type="InterPro" id="IPR003660">
    <property type="entry name" value="HAMP_dom"/>
</dbReference>
<dbReference type="Pfam" id="PF02518">
    <property type="entry name" value="HATPase_c"/>
    <property type="match status" value="1"/>
</dbReference>
<comment type="subcellular location">
    <subcellularLocation>
        <location evidence="3">Cell inner membrane</location>
        <topology evidence="3">Multi-pass membrane protein</topology>
    </subcellularLocation>
    <subcellularLocation>
        <location evidence="4">Cytoplasm</location>
    </subcellularLocation>
</comment>
<dbReference type="Pfam" id="PF07730">
    <property type="entry name" value="HisKA_3"/>
    <property type="match status" value="1"/>
</dbReference>
<evidence type="ECO:0000259" key="25">
    <source>
        <dbReference type="PROSITE" id="PS50885"/>
    </source>
</evidence>
<dbReference type="PRINTS" id="PR00344">
    <property type="entry name" value="BCTRLSENSOR"/>
</dbReference>
<evidence type="ECO:0000256" key="3">
    <source>
        <dbReference type="ARBA" id="ARBA00004429"/>
    </source>
</evidence>
<evidence type="ECO:0000313" key="26">
    <source>
        <dbReference type="EMBL" id="BBO22094.1"/>
    </source>
</evidence>
<organism evidence="26 27">
    <name type="scientific">Candidatus Desulfobacillus denitrificans</name>
    <dbReference type="NCBI Taxonomy" id="2608985"/>
    <lineage>
        <taxon>Bacteria</taxon>
        <taxon>Pseudomonadati</taxon>
        <taxon>Pseudomonadota</taxon>
        <taxon>Betaproteobacteria</taxon>
        <taxon>Candidatus Desulfobacillus</taxon>
    </lineage>
</organism>
<dbReference type="PROSITE" id="PS50885">
    <property type="entry name" value="HAMP"/>
    <property type="match status" value="1"/>
</dbReference>
<keyword evidence="10 22" id="KW-0808">Transferase</keyword>
<keyword evidence="17" id="KW-0408">Iron</keyword>
<dbReference type="Proteomes" id="UP000662914">
    <property type="component" value="Chromosome"/>
</dbReference>